<keyword evidence="3 7" id="KW-0808">Transferase</keyword>
<evidence type="ECO:0000256" key="1">
    <source>
        <dbReference type="ARBA" id="ARBA00005189"/>
    </source>
</evidence>
<keyword evidence="11" id="KW-1185">Reference proteome</keyword>
<dbReference type="InterPro" id="IPR020610">
    <property type="entry name" value="Thiolase_AS"/>
</dbReference>
<proteinExistence type="inferred from homology"/>
<dbReference type="PANTHER" id="PTHR43853:SF21">
    <property type="entry name" value="STEROID 3-KETOACYL-COA THIOLASE"/>
    <property type="match status" value="1"/>
</dbReference>
<keyword evidence="4 7" id="KW-0012">Acyltransferase</keyword>
<evidence type="ECO:0000313" key="10">
    <source>
        <dbReference type="EMBL" id="GEC94955.1"/>
    </source>
</evidence>
<dbReference type="EMBL" id="BJNV01000012">
    <property type="protein sequence ID" value="GEC94955.1"/>
    <property type="molecule type" value="Genomic_DNA"/>
</dbReference>
<comment type="pathway">
    <text evidence="1">Lipid metabolism.</text>
</comment>
<feature type="domain" description="Thiolase C-terminal" evidence="9">
    <location>
        <begin position="280"/>
        <end position="402"/>
    </location>
</feature>
<dbReference type="NCBIfam" id="NF006553">
    <property type="entry name" value="PRK09052.1"/>
    <property type="match status" value="1"/>
</dbReference>
<comment type="similarity">
    <text evidence="2 7">Belongs to the thiolase-like superfamily. Thiolase family.</text>
</comment>
<reference evidence="10 11" key="1">
    <citation type="submission" date="2019-06" db="EMBL/GenBank/DDBJ databases">
        <title>Whole genome shotgun sequence of Zoogloea ramigera NBRC 15342.</title>
        <authorList>
            <person name="Hosoyama A."/>
            <person name="Uohara A."/>
            <person name="Ohji S."/>
            <person name="Ichikawa N."/>
        </authorList>
    </citation>
    <scope>NUCLEOTIDE SEQUENCE [LARGE SCALE GENOMIC DNA]</scope>
    <source>
        <strain evidence="10 11">NBRC 15342</strain>
    </source>
</reference>
<dbReference type="Gene3D" id="3.40.47.10">
    <property type="match status" value="1"/>
</dbReference>
<dbReference type="AlphaFoldDB" id="A0A4Y4CPR4"/>
<dbReference type="SUPFAM" id="SSF53901">
    <property type="entry name" value="Thiolase-like"/>
    <property type="match status" value="2"/>
</dbReference>
<dbReference type="InterPro" id="IPR020615">
    <property type="entry name" value="Thiolase_acyl_enz_int_AS"/>
</dbReference>
<dbReference type="InterPro" id="IPR020616">
    <property type="entry name" value="Thiolase_N"/>
</dbReference>
<dbReference type="InterPro" id="IPR050215">
    <property type="entry name" value="Thiolase-like_sf_Thiolase"/>
</dbReference>
<organism evidence="10 11">
    <name type="scientific">Zoogloea ramigera</name>
    <dbReference type="NCBI Taxonomy" id="350"/>
    <lineage>
        <taxon>Bacteria</taxon>
        <taxon>Pseudomonadati</taxon>
        <taxon>Pseudomonadota</taxon>
        <taxon>Betaproteobacteria</taxon>
        <taxon>Rhodocyclales</taxon>
        <taxon>Zoogloeaceae</taxon>
        <taxon>Zoogloea</taxon>
    </lineage>
</organism>
<dbReference type="FunFam" id="3.40.47.10:FF:000010">
    <property type="entry name" value="Acetyl-CoA acetyltransferase (Thiolase)"/>
    <property type="match status" value="1"/>
</dbReference>
<dbReference type="InterPro" id="IPR002155">
    <property type="entry name" value="Thiolase"/>
</dbReference>
<dbReference type="PROSITE" id="PS00098">
    <property type="entry name" value="THIOLASE_1"/>
    <property type="match status" value="1"/>
</dbReference>
<evidence type="ECO:0000256" key="4">
    <source>
        <dbReference type="ARBA" id="ARBA00023315"/>
    </source>
</evidence>
<gene>
    <name evidence="10" type="ORF">ZRA01_10280</name>
</gene>
<feature type="active site" description="Proton acceptor" evidence="6">
    <location>
        <position position="359"/>
    </location>
</feature>
<feature type="domain" description="Thiolase N-terminal" evidence="8">
    <location>
        <begin position="13"/>
        <end position="272"/>
    </location>
</feature>
<evidence type="ECO:0000259" key="9">
    <source>
        <dbReference type="Pfam" id="PF02803"/>
    </source>
</evidence>
<dbReference type="PROSITE" id="PS00737">
    <property type="entry name" value="THIOLASE_2"/>
    <property type="match status" value="1"/>
</dbReference>
<dbReference type="Proteomes" id="UP000318422">
    <property type="component" value="Unassembled WGS sequence"/>
</dbReference>
<dbReference type="PANTHER" id="PTHR43853">
    <property type="entry name" value="3-KETOACYL-COA THIOLASE, PEROXISOMAL"/>
    <property type="match status" value="1"/>
</dbReference>
<dbReference type="GO" id="GO:0003988">
    <property type="term" value="F:acetyl-CoA C-acyltransferase activity"/>
    <property type="evidence" value="ECO:0007669"/>
    <property type="project" value="UniProtKB-EC"/>
</dbReference>
<accession>A0A4Y4CPR4</accession>
<dbReference type="PIRSF" id="PIRSF000429">
    <property type="entry name" value="Ac-CoA_Ac_transf"/>
    <property type="match status" value="1"/>
</dbReference>
<dbReference type="GO" id="GO:0010124">
    <property type="term" value="P:phenylacetate catabolic process"/>
    <property type="evidence" value="ECO:0007669"/>
    <property type="project" value="TreeGrafter"/>
</dbReference>
<evidence type="ECO:0000256" key="6">
    <source>
        <dbReference type="PIRSR" id="PIRSR000429-1"/>
    </source>
</evidence>
<dbReference type="EC" id="2.3.1.16" evidence="5"/>
<dbReference type="CDD" id="cd00751">
    <property type="entry name" value="thiolase"/>
    <property type="match status" value="1"/>
</dbReference>
<evidence type="ECO:0000259" key="8">
    <source>
        <dbReference type="Pfam" id="PF00108"/>
    </source>
</evidence>
<evidence type="ECO:0000313" key="11">
    <source>
        <dbReference type="Proteomes" id="UP000318422"/>
    </source>
</evidence>
<evidence type="ECO:0000256" key="2">
    <source>
        <dbReference type="ARBA" id="ARBA00010982"/>
    </source>
</evidence>
<protein>
    <recommendedName>
        <fullName evidence="5">acetyl-CoA C-acyltransferase</fullName>
        <ecNumber evidence="5">2.3.1.16</ecNumber>
    </recommendedName>
</protein>
<comment type="caution">
    <text evidence="10">The sequence shown here is derived from an EMBL/GenBank/DDBJ whole genome shotgun (WGS) entry which is preliminary data.</text>
</comment>
<dbReference type="GO" id="GO:0005737">
    <property type="term" value="C:cytoplasm"/>
    <property type="evidence" value="ECO:0007669"/>
    <property type="project" value="UniProtKB-ARBA"/>
</dbReference>
<dbReference type="Pfam" id="PF02803">
    <property type="entry name" value="Thiolase_C"/>
    <property type="match status" value="1"/>
</dbReference>
<evidence type="ECO:0000256" key="7">
    <source>
        <dbReference type="RuleBase" id="RU003557"/>
    </source>
</evidence>
<feature type="active site" description="Proton acceptor" evidence="6">
    <location>
        <position position="389"/>
    </location>
</feature>
<dbReference type="Pfam" id="PF00108">
    <property type="entry name" value="Thiolase_N"/>
    <property type="match status" value="1"/>
</dbReference>
<sequence>MDNKMERQIQDAYIVAATRTPVARRKGMFRNVRPDDLLAHVLKSVMAQAPGLDPALIGDVIVGCAMPEAEQGMNVARIGVLLAGLPNTVPGITINRFCSSGLQAVADAASQIQLGNADVMIAAGTESMTVMTNMMGNKVVVNPAVFAADEQRGIAFGMGLTAEKVAQQWQIGRDAQDAFAVESHRKACAAIAAGHFKAEISPLAFSEHLPDLKTGELRIRQRLAEDDEGARADVSVDSLGRLKPVFHARGTVTAGNASQMSDGAAAVLLVSEKILKQFNLTPLARFCTYAVAGVPPEIMGIGPVAAIPKALAQVGISQQQLDWIELNEAFAAQALAVMHDLELNPARVNPLGGAIALGHPLGATGAIRTATLVHGLQRSGGRYGMISMCIGTGMGAAGVFERL</sequence>
<dbReference type="NCBIfam" id="TIGR01930">
    <property type="entry name" value="AcCoA-C-Actrans"/>
    <property type="match status" value="1"/>
</dbReference>
<dbReference type="GO" id="GO:0006635">
    <property type="term" value="P:fatty acid beta-oxidation"/>
    <property type="evidence" value="ECO:0007669"/>
    <property type="project" value="TreeGrafter"/>
</dbReference>
<evidence type="ECO:0000256" key="3">
    <source>
        <dbReference type="ARBA" id="ARBA00022679"/>
    </source>
</evidence>
<feature type="active site" description="Acyl-thioester intermediate" evidence="6">
    <location>
        <position position="98"/>
    </location>
</feature>
<dbReference type="InterPro" id="IPR020617">
    <property type="entry name" value="Thiolase_C"/>
</dbReference>
<dbReference type="InterPro" id="IPR020613">
    <property type="entry name" value="Thiolase_CS"/>
</dbReference>
<dbReference type="InterPro" id="IPR016039">
    <property type="entry name" value="Thiolase-like"/>
</dbReference>
<dbReference type="PROSITE" id="PS00099">
    <property type="entry name" value="THIOLASE_3"/>
    <property type="match status" value="1"/>
</dbReference>
<name>A0A4Y4CPR4_ZOORA</name>
<evidence type="ECO:0000256" key="5">
    <source>
        <dbReference type="ARBA" id="ARBA00024073"/>
    </source>
</evidence>